<feature type="compositionally biased region" description="Polar residues" evidence="1">
    <location>
        <begin position="328"/>
        <end position="348"/>
    </location>
</feature>
<gene>
    <name evidence="2" type="ORF">EVOR1521_LOCUS17428</name>
</gene>
<reference evidence="2" key="1">
    <citation type="submission" date="2023-08" db="EMBL/GenBank/DDBJ databases">
        <authorList>
            <person name="Chen Y."/>
            <person name="Shah S."/>
            <person name="Dougan E. K."/>
            <person name="Thang M."/>
            <person name="Chan C."/>
        </authorList>
    </citation>
    <scope>NUCLEOTIDE SEQUENCE</scope>
</reference>
<keyword evidence="3" id="KW-1185">Reference proteome</keyword>
<comment type="caution">
    <text evidence="2">The sequence shown here is derived from an EMBL/GenBank/DDBJ whole genome shotgun (WGS) entry which is preliminary data.</text>
</comment>
<protein>
    <submittedName>
        <fullName evidence="2">Uncharacterized protein</fullName>
    </submittedName>
</protein>
<accession>A0AA36ISZ1</accession>
<name>A0AA36ISZ1_9DINO</name>
<dbReference type="Proteomes" id="UP001178507">
    <property type="component" value="Unassembled WGS sequence"/>
</dbReference>
<feature type="compositionally biased region" description="Basic and acidic residues" evidence="1">
    <location>
        <begin position="352"/>
        <end position="370"/>
    </location>
</feature>
<dbReference type="AlphaFoldDB" id="A0AA36ISZ1"/>
<dbReference type="EMBL" id="CAUJNA010002313">
    <property type="protein sequence ID" value="CAJ1392297.1"/>
    <property type="molecule type" value="Genomic_DNA"/>
</dbReference>
<evidence type="ECO:0000256" key="1">
    <source>
        <dbReference type="SAM" id="MobiDB-lite"/>
    </source>
</evidence>
<evidence type="ECO:0000313" key="2">
    <source>
        <dbReference type="EMBL" id="CAJ1392297.1"/>
    </source>
</evidence>
<organism evidence="2 3">
    <name type="scientific">Effrenium voratum</name>
    <dbReference type="NCBI Taxonomy" id="2562239"/>
    <lineage>
        <taxon>Eukaryota</taxon>
        <taxon>Sar</taxon>
        <taxon>Alveolata</taxon>
        <taxon>Dinophyceae</taxon>
        <taxon>Suessiales</taxon>
        <taxon>Symbiodiniaceae</taxon>
        <taxon>Effrenium</taxon>
    </lineage>
</organism>
<feature type="region of interest" description="Disordered" evidence="1">
    <location>
        <begin position="328"/>
        <end position="384"/>
    </location>
</feature>
<proteinExistence type="predicted"/>
<sequence length="384" mass="43335">MASSHKETLRRAKLLQRDVLVGLTDAERAIVADGEKGRHAEATEREAHAAQLKEKAENCMDTVKVYERCNIQVAECLRQLGQCLRRLQHTRYAQFADLKVCQQRLSLRSKAPEQELTGDMAQHALEEQETCIGEAREHLLSLEGETRRALKMIDELRNELSKDAASQRHVADRCRQTVAVLMCPTAEAPEDNWQPEPRADLQKRADFLLTAARDLIARSSSACRATDERCKAARQKAELLLERRLLDTEKAAKQLREQASEVDYTIAVAERSLARSVKRCMGKENLMKAAQLDRTRQKLDHLCKTRTAIKLHIQDKLKMQTIDASCRKVTSQSASRPATAGRSFSESALRQRPTEEDPRTLPRLDSESGARNRPKSAATYKSGN</sequence>
<evidence type="ECO:0000313" key="3">
    <source>
        <dbReference type="Proteomes" id="UP001178507"/>
    </source>
</evidence>